<evidence type="ECO:0000313" key="1">
    <source>
        <dbReference type="EnsemblPlants" id="EMT00424"/>
    </source>
</evidence>
<dbReference type="AlphaFoldDB" id="N1QTN1"/>
<name>N1QTN1_AEGTA</name>
<accession>N1QTN1</accession>
<proteinExistence type="predicted"/>
<organism evidence="1">
    <name type="scientific">Aegilops tauschii</name>
    <name type="common">Tausch's goatgrass</name>
    <name type="synonym">Aegilops squarrosa</name>
    <dbReference type="NCBI Taxonomy" id="37682"/>
    <lineage>
        <taxon>Eukaryota</taxon>
        <taxon>Viridiplantae</taxon>
        <taxon>Streptophyta</taxon>
        <taxon>Embryophyta</taxon>
        <taxon>Tracheophyta</taxon>
        <taxon>Spermatophyta</taxon>
        <taxon>Magnoliopsida</taxon>
        <taxon>Liliopsida</taxon>
        <taxon>Poales</taxon>
        <taxon>Poaceae</taxon>
        <taxon>BOP clade</taxon>
        <taxon>Pooideae</taxon>
        <taxon>Triticodae</taxon>
        <taxon>Triticeae</taxon>
        <taxon>Triticinae</taxon>
        <taxon>Aegilops</taxon>
    </lineage>
</organism>
<sequence>MAGAMDKFDQMVGIPIEEALLRVNSAGFLIRIHGTKYQYLDIAKVRKLHYVSVELKILWLNLSIASSILPFNGGCCCPTVGRMAGAMDSFNLMLVTYPRPSMGRMYVAVDQFQIHVIRLLLDTVPLSYLIHGYCTHYGSN</sequence>
<protein>
    <submittedName>
        <fullName evidence="1">Uncharacterized protein</fullName>
    </submittedName>
</protein>
<dbReference type="EnsemblPlants" id="EMT00424">
    <property type="protein sequence ID" value="EMT00424"/>
    <property type="gene ID" value="F775_07380"/>
</dbReference>
<reference evidence="1" key="1">
    <citation type="submission" date="2015-06" db="UniProtKB">
        <authorList>
            <consortium name="EnsemblPlants"/>
        </authorList>
    </citation>
    <scope>IDENTIFICATION</scope>
</reference>